<evidence type="ECO:0000256" key="1">
    <source>
        <dbReference type="ARBA" id="ARBA00023015"/>
    </source>
</evidence>
<organism evidence="7 8">
    <name type="scientific">Pseudarthrobacter phenanthrenivorans</name>
    <name type="common">Arthrobacter phenanthrenivorans</name>
    <dbReference type="NCBI Taxonomy" id="361575"/>
    <lineage>
        <taxon>Bacteria</taxon>
        <taxon>Bacillati</taxon>
        <taxon>Actinomycetota</taxon>
        <taxon>Actinomycetes</taxon>
        <taxon>Micrococcales</taxon>
        <taxon>Micrococcaceae</taxon>
        <taxon>Pseudarthrobacter</taxon>
    </lineage>
</organism>
<feature type="DNA-binding region" description="H-T-H motif" evidence="4">
    <location>
        <begin position="43"/>
        <end position="62"/>
    </location>
</feature>
<protein>
    <submittedName>
        <fullName evidence="7">TetR family transcriptional regulator</fullName>
    </submittedName>
</protein>
<dbReference type="Gene3D" id="1.10.357.10">
    <property type="entry name" value="Tetracycline Repressor, domain 2"/>
    <property type="match status" value="1"/>
</dbReference>
<dbReference type="InterPro" id="IPR011075">
    <property type="entry name" value="TetR_C"/>
</dbReference>
<keyword evidence="2 4" id="KW-0238">DNA-binding</keyword>
<evidence type="ECO:0000256" key="5">
    <source>
        <dbReference type="SAM" id="MobiDB-lite"/>
    </source>
</evidence>
<dbReference type="PRINTS" id="PR00455">
    <property type="entry name" value="HTHTETR"/>
</dbReference>
<gene>
    <name evidence="7" type="ORF">D7Z96_20435</name>
</gene>
<evidence type="ECO:0000256" key="4">
    <source>
        <dbReference type="PROSITE-ProRule" id="PRU00335"/>
    </source>
</evidence>
<feature type="domain" description="HTH tetR-type" evidence="6">
    <location>
        <begin position="20"/>
        <end position="80"/>
    </location>
</feature>
<dbReference type="Pfam" id="PF00440">
    <property type="entry name" value="TetR_N"/>
    <property type="match status" value="1"/>
</dbReference>
<dbReference type="AlphaFoldDB" id="A0A3B0FD67"/>
<comment type="caution">
    <text evidence="7">The sequence shown here is derived from an EMBL/GenBank/DDBJ whole genome shotgun (WGS) entry which is preliminary data.</text>
</comment>
<evidence type="ECO:0000313" key="7">
    <source>
        <dbReference type="EMBL" id="RKO19471.1"/>
    </source>
</evidence>
<dbReference type="EMBL" id="RBNH01000038">
    <property type="protein sequence ID" value="RKO19471.1"/>
    <property type="molecule type" value="Genomic_DNA"/>
</dbReference>
<evidence type="ECO:0000313" key="8">
    <source>
        <dbReference type="Proteomes" id="UP000273159"/>
    </source>
</evidence>
<dbReference type="SUPFAM" id="SSF46689">
    <property type="entry name" value="Homeodomain-like"/>
    <property type="match status" value="1"/>
</dbReference>
<proteinExistence type="predicted"/>
<reference evidence="8" key="2">
    <citation type="submission" date="2018-10" db="EMBL/GenBank/DDBJ databases">
        <authorList>
            <person name="Wang Y."/>
            <person name="Wang J."/>
            <person name="Yang X."/>
            <person name="Wang Z."/>
            <person name="Huang Y."/>
        </authorList>
    </citation>
    <scope>NUCLEOTIDE SEQUENCE [LARGE SCALE GENOMIC DNA]</scope>
    <source>
        <strain evidence="8">J015</strain>
    </source>
</reference>
<dbReference type="PANTHER" id="PTHR30055">
    <property type="entry name" value="HTH-TYPE TRANSCRIPTIONAL REGULATOR RUTR"/>
    <property type="match status" value="1"/>
</dbReference>
<dbReference type="RefSeq" id="WP_041653589.1">
    <property type="nucleotide sequence ID" value="NZ_RBNH01000038.1"/>
</dbReference>
<evidence type="ECO:0000256" key="3">
    <source>
        <dbReference type="ARBA" id="ARBA00023163"/>
    </source>
</evidence>
<sequence>MEDVSKRRRRSEGPSQARGHSTRQRILDSAEKLYLSKGASEVSVAAIAAEAGAFPNQVTYYFGSKDSLFIHAAFLALLHDAERVERVGLSVESPASFRSAMARTVLILPSMPLMVRALAVGTSRPDLSAVVDQHLNLLFRQSERYLTRLLKLRNWELERPLPVEARTFWSAAFGATLLSQAGVTGNGNDLDLAGTLTIRKVEHQP</sequence>
<name>A0A3B0FD67_PSEPS</name>
<dbReference type="Pfam" id="PF16914">
    <property type="entry name" value="TetR_C_12"/>
    <property type="match status" value="1"/>
</dbReference>
<dbReference type="InterPro" id="IPR036271">
    <property type="entry name" value="Tet_transcr_reg_TetR-rel_C_sf"/>
</dbReference>
<keyword evidence="3" id="KW-0804">Transcription</keyword>
<feature type="compositionally biased region" description="Basic residues" evidence="5">
    <location>
        <begin position="1"/>
        <end position="10"/>
    </location>
</feature>
<dbReference type="InterPro" id="IPR009057">
    <property type="entry name" value="Homeodomain-like_sf"/>
</dbReference>
<dbReference type="InterPro" id="IPR050109">
    <property type="entry name" value="HTH-type_TetR-like_transc_reg"/>
</dbReference>
<evidence type="ECO:0000256" key="2">
    <source>
        <dbReference type="ARBA" id="ARBA00023125"/>
    </source>
</evidence>
<dbReference type="GO" id="GO:0000976">
    <property type="term" value="F:transcription cis-regulatory region binding"/>
    <property type="evidence" value="ECO:0007669"/>
    <property type="project" value="TreeGrafter"/>
</dbReference>
<reference evidence="7 8" key="1">
    <citation type="submission" date="2018-10" db="EMBL/GenBank/DDBJ databases">
        <title>Genome-guide identification and characterization of bacteria that degrade polycyclic aromatic hydrocarbons and resist hexavalent chromium simultaneously.</title>
        <authorList>
            <person name="Feng H."/>
        </authorList>
    </citation>
    <scope>NUCLEOTIDE SEQUENCE [LARGE SCALE GENOMIC DNA]</scope>
    <source>
        <strain evidence="7 8">J015</strain>
    </source>
</reference>
<keyword evidence="1" id="KW-0805">Transcription regulation</keyword>
<feature type="region of interest" description="Disordered" evidence="5">
    <location>
        <begin position="1"/>
        <end position="23"/>
    </location>
</feature>
<evidence type="ECO:0000259" key="6">
    <source>
        <dbReference type="PROSITE" id="PS50977"/>
    </source>
</evidence>
<dbReference type="GO" id="GO:0003700">
    <property type="term" value="F:DNA-binding transcription factor activity"/>
    <property type="evidence" value="ECO:0007669"/>
    <property type="project" value="TreeGrafter"/>
</dbReference>
<dbReference type="InterPro" id="IPR001647">
    <property type="entry name" value="HTH_TetR"/>
</dbReference>
<dbReference type="PROSITE" id="PS50977">
    <property type="entry name" value="HTH_TETR_2"/>
    <property type="match status" value="1"/>
</dbReference>
<accession>A0A3B0FD67</accession>
<dbReference type="Proteomes" id="UP000273159">
    <property type="component" value="Unassembled WGS sequence"/>
</dbReference>
<dbReference type="SUPFAM" id="SSF48498">
    <property type="entry name" value="Tetracyclin repressor-like, C-terminal domain"/>
    <property type="match status" value="1"/>
</dbReference>
<dbReference type="PANTHER" id="PTHR30055:SF146">
    <property type="entry name" value="HTH-TYPE TRANSCRIPTIONAL DUAL REGULATOR CECR"/>
    <property type="match status" value="1"/>
</dbReference>